<dbReference type="SMART" id="SM00430">
    <property type="entry name" value="HOLI"/>
    <property type="match status" value="1"/>
</dbReference>
<feature type="region of interest" description="Disordered" evidence="11">
    <location>
        <begin position="16"/>
        <end position="79"/>
    </location>
</feature>
<evidence type="ECO:0000256" key="3">
    <source>
        <dbReference type="ARBA" id="ARBA00022771"/>
    </source>
</evidence>
<dbReference type="InterPro" id="IPR001628">
    <property type="entry name" value="Znf_hrmn_rcpt"/>
</dbReference>
<keyword evidence="3 10" id="KW-0863">Zinc-finger</keyword>
<gene>
    <name evidence="14" type="ORF">MMEN_LOCUS5834</name>
</gene>
<evidence type="ECO:0000256" key="8">
    <source>
        <dbReference type="ARBA" id="ARBA00023170"/>
    </source>
</evidence>
<dbReference type="PROSITE" id="PS51843">
    <property type="entry name" value="NR_LBD"/>
    <property type="match status" value="1"/>
</dbReference>
<evidence type="ECO:0000313" key="14">
    <source>
        <dbReference type="EMBL" id="CAG5884362.1"/>
    </source>
</evidence>
<dbReference type="GO" id="GO:0009755">
    <property type="term" value="P:hormone-mediated signaling pathway"/>
    <property type="evidence" value="ECO:0007669"/>
    <property type="project" value="TreeGrafter"/>
</dbReference>
<dbReference type="Gene3D" id="3.30.50.10">
    <property type="entry name" value="Erythroid Transcription Factor GATA-1, subunit A"/>
    <property type="match status" value="1"/>
</dbReference>
<dbReference type="PRINTS" id="PR00047">
    <property type="entry name" value="STROIDFINGER"/>
</dbReference>
<feature type="region of interest" description="Disordered" evidence="11">
    <location>
        <begin position="215"/>
        <end position="269"/>
    </location>
</feature>
<dbReference type="PROSITE" id="PS00031">
    <property type="entry name" value="NUCLEAR_REC_DBD_1"/>
    <property type="match status" value="1"/>
</dbReference>
<keyword evidence="6 10" id="KW-0238">DNA-binding</keyword>
<dbReference type="InterPro" id="IPR001723">
    <property type="entry name" value="Nuclear_hrmn_rcpt"/>
</dbReference>
<dbReference type="GO" id="GO:0005737">
    <property type="term" value="C:cytoplasm"/>
    <property type="evidence" value="ECO:0007669"/>
    <property type="project" value="UniProtKB-SubCell"/>
</dbReference>
<dbReference type="PANTHER" id="PTHR24082:SF112">
    <property type="entry name" value="NUCLEAR RECEPTOR SUBFAMILY 1 GROUP D MEMBER 2"/>
    <property type="match status" value="1"/>
</dbReference>
<dbReference type="SUPFAM" id="SSF48508">
    <property type="entry name" value="Nuclear receptor ligand-binding domain"/>
    <property type="match status" value="1"/>
</dbReference>
<keyword evidence="9 10" id="KW-0539">Nucleus</keyword>
<evidence type="ECO:0000259" key="12">
    <source>
        <dbReference type="PROSITE" id="PS51030"/>
    </source>
</evidence>
<dbReference type="GO" id="GO:0000978">
    <property type="term" value="F:RNA polymerase II cis-regulatory region sequence-specific DNA binding"/>
    <property type="evidence" value="ECO:0007669"/>
    <property type="project" value="TreeGrafter"/>
</dbReference>
<dbReference type="GO" id="GO:0030154">
    <property type="term" value="P:cell differentiation"/>
    <property type="evidence" value="ECO:0007669"/>
    <property type="project" value="TreeGrafter"/>
</dbReference>
<dbReference type="OrthoDB" id="7634782at2759"/>
<dbReference type="Proteomes" id="UP000677803">
    <property type="component" value="Unassembled WGS sequence"/>
</dbReference>
<evidence type="ECO:0000256" key="1">
    <source>
        <dbReference type="ARBA" id="ARBA00004496"/>
    </source>
</evidence>
<keyword evidence="8 10" id="KW-0675">Receptor</keyword>
<keyword evidence="7 10" id="KW-0804">Transcription</keyword>
<protein>
    <submittedName>
        <fullName evidence="14">(Atlantic silverside) hypothetical protein</fullName>
    </submittedName>
</protein>
<organism evidence="14 15">
    <name type="scientific">Menidia menidia</name>
    <name type="common">Atlantic silverside</name>
    <dbReference type="NCBI Taxonomy" id="238744"/>
    <lineage>
        <taxon>Eukaryota</taxon>
        <taxon>Metazoa</taxon>
        <taxon>Chordata</taxon>
        <taxon>Craniata</taxon>
        <taxon>Vertebrata</taxon>
        <taxon>Euteleostomi</taxon>
        <taxon>Actinopterygii</taxon>
        <taxon>Neopterygii</taxon>
        <taxon>Teleostei</taxon>
        <taxon>Neoteleostei</taxon>
        <taxon>Acanthomorphata</taxon>
        <taxon>Ovalentaria</taxon>
        <taxon>Atherinomorphae</taxon>
        <taxon>Atheriniformes</taxon>
        <taxon>Atherinopsidae</taxon>
        <taxon>Menidiinae</taxon>
        <taxon>Menidia</taxon>
    </lineage>
</organism>
<dbReference type="Gene3D" id="1.10.565.10">
    <property type="entry name" value="Retinoid X Receptor"/>
    <property type="match status" value="1"/>
</dbReference>
<dbReference type="PANTHER" id="PTHR24082">
    <property type="entry name" value="NUCLEAR HORMONE RECEPTOR"/>
    <property type="match status" value="1"/>
</dbReference>
<dbReference type="GO" id="GO:0005634">
    <property type="term" value="C:nucleus"/>
    <property type="evidence" value="ECO:0007669"/>
    <property type="project" value="UniProtKB-SubCell"/>
</dbReference>
<dbReference type="GO" id="GO:0000122">
    <property type="term" value="P:negative regulation of transcription by RNA polymerase II"/>
    <property type="evidence" value="ECO:0007669"/>
    <property type="project" value="TreeGrafter"/>
</dbReference>
<dbReference type="GO" id="GO:0004879">
    <property type="term" value="F:nuclear receptor activity"/>
    <property type="evidence" value="ECO:0007669"/>
    <property type="project" value="TreeGrafter"/>
</dbReference>
<evidence type="ECO:0000256" key="2">
    <source>
        <dbReference type="ARBA" id="ARBA00022723"/>
    </source>
</evidence>
<evidence type="ECO:0000256" key="4">
    <source>
        <dbReference type="ARBA" id="ARBA00022833"/>
    </source>
</evidence>
<comment type="subcellular location">
    <subcellularLocation>
        <location evidence="1">Cytoplasm</location>
    </subcellularLocation>
    <subcellularLocation>
        <location evidence="10">Nucleus</location>
    </subcellularLocation>
</comment>
<proteinExistence type="inferred from homology"/>
<evidence type="ECO:0000259" key="13">
    <source>
        <dbReference type="PROSITE" id="PS51843"/>
    </source>
</evidence>
<evidence type="ECO:0000313" key="15">
    <source>
        <dbReference type="Proteomes" id="UP000677803"/>
    </source>
</evidence>
<dbReference type="CDD" id="cd06940">
    <property type="entry name" value="NR_LBD_REV_ERB"/>
    <property type="match status" value="1"/>
</dbReference>
<evidence type="ECO:0000256" key="9">
    <source>
        <dbReference type="ARBA" id="ARBA00023242"/>
    </source>
</evidence>
<keyword evidence="5 10" id="KW-0805">Transcription regulation</keyword>
<feature type="compositionally biased region" description="Low complexity" evidence="11">
    <location>
        <begin position="223"/>
        <end position="239"/>
    </location>
</feature>
<keyword evidence="4 10" id="KW-0862">Zinc</keyword>
<dbReference type="SUPFAM" id="SSF57716">
    <property type="entry name" value="Glucocorticoid receptor-like (DNA-binding domain)"/>
    <property type="match status" value="1"/>
</dbReference>
<keyword evidence="2 10" id="KW-0479">Metal-binding</keyword>
<reference evidence="14" key="1">
    <citation type="submission" date="2021-05" db="EMBL/GenBank/DDBJ databases">
        <authorList>
            <person name="Tigano A."/>
        </authorList>
    </citation>
    <scope>NUCLEOTIDE SEQUENCE</scope>
</reference>
<comment type="similarity">
    <text evidence="10">Belongs to the nuclear hormone receptor family.</text>
</comment>
<evidence type="ECO:0000256" key="10">
    <source>
        <dbReference type="RuleBase" id="RU004334"/>
    </source>
</evidence>
<accession>A0A8S4AKV2</accession>
<dbReference type="EMBL" id="CAJRST010005557">
    <property type="protein sequence ID" value="CAG5884362.1"/>
    <property type="molecule type" value="Genomic_DNA"/>
</dbReference>
<dbReference type="CDD" id="cd07166">
    <property type="entry name" value="NR_DBD_REV_ERB"/>
    <property type="match status" value="1"/>
</dbReference>
<dbReference type="GO" id="GO:0008270">
    <property type="term" value="F:zinc ion binding"/>
    <property type="evidence" value="ECO:0007669"/>
    <property type="project" value="UniProtKB-KW"/>
</dbReference>
<feature type="domain" description="NR LBD" evidence="13">
    <location>
        <begin position="263"/>
        <end position="594"/>
    </location>
</feature>
<dbReference type="FunFam" id="3.30.50.10:FF:000013">
    <property type="entry name" value="Nuclear receptor subfamily 1 group D member 2"/>
    <property type="match status" value="1"/>
</dbReference>
<dbReference type="InterPro" id="IPR050234">
    <property type="entry name" value="Nuclear_hormone_rcpt_NR1"/>
</dbReference>
<dbReference type="GO" id="GO:0045944">
    <property type="term" value="P:positive regulation of transcription by RNA polymerase II"/>
    <property type="evidence" value="ECO:0007669"/>
    <property type="project" value="TreeGrafter"/>
</dbReference>
<dbReference type="InterPro" id="IPR013088">
    <property type="entry name" value="Znf_NHR/GATA"/>
</dbReference>
<dbReference type="Pfam" id="PF00104">
    <property type="entry name" value="Hormone_recep"/>
    <property type="match status" value="1"/>
</dbReference>
<comment type="caution">
    <text evidence="14">The sequence shown here is derived from an EMBL/GenBank/DDBJ whole genome shotgun (WGS) entry which is preliminary data.</text>
</comment>
<evidence type="ECO:0000256" key="6">
    <source>
        <dbReference type="ARBA" id="ARBA00023125"/>
    </source>
</evidence>
<dbReference type="InterPro" id="IPR035500">
    <property type="entry name" value="NHR-like_dom_sf"/>
</dbReference>
<evidence type="ECO:0000256" key="7">
    <source>
        <dbReference type="ARBA" id="ARBA00023163"/>
    </source>
</evidence>
<name>A0A8S4AKV2_9TELE</name>
<dbReference type="PROSITE" id="PS51030">
    <property type="entry name" value="NUCLEAR_REC_DBD_2"/>
    <property type="match status" value="1"/>
</dbReference>
<dbReference type="Pfam" id="PF00105">
    <property type="entry name" value="zf-C4"/>
    <property type="match status" value="1"/>
</dbReference>
<evidence type="ECO:0000256" key="5">
    <source>
        <dbReference type="ARBA" id="ARBA00023015"/>
    </source>
</evidence>
<dbReference type="AlphaFoldDB" id="A0A8S4AKV2"/>
<keyword evidence="15" id="KW-1185">Reference proteome</keyword>
<feature type="domain" description="Nuclear receptor" evidence="12">
    <location>
        <begin position="89"/>
        <end position="165"/>
    </location>
</feature>
<dbReference type="SMART" id="SM00399">
    <property type="entry name" value="ZnF_C4"/>
    <property type="match status" value="1"/>
</dbReference>
<dbReference type="PRINTS" id="PR00398">
    <property type="entry name" value="STRDHORMONER"/>
</dbReference>
<sequence>MDSSKAAGGVIAYISSSSSISSPESCHSDSSNGSYQSSSPPRGSSPSHSQLAPASPSPAAGNQNLPGTPKSGRSTSSGKSGITKINGLVLLCKVCGDVASGFHYGVHACEGCKGFFRRSIQQNIQYKKCLKSESCPIMRINRNRCQQCRFKKCLMVGMSRDSVRFGRIPKREKQRMLLEMQSAMTNMMNNNQLQSQLHSNQLLPIAKVLPASGTEHISKDTGSTSSLSSSPHSSQSESSCDPEPAVSMDTSSNSCSPSSSDSSEEEVIGSVTRAHQETFMYNQEHSSLTAEIPPCHASLNNGFEKTNENQCIEQGQDVWNHHNNLVTVAGQNLSSIMGPQGKEKNTPIECPFRVSRSTTASHSPAYIHGAVRSLHTEGYTYGAHGKPVWIGGNRMHLVCPMNTSPHVDSDKSGQQVWEEFSQSFTPAVREVVEFAKKIPGFRDLSQHDQVSLLKAGTFEVLVVRFASLFDVKERTVTFLGGKSFSVDALRAMGSGDLLNSMFDFSLKLMNLGLSEEEMSLFTAVVLVSADRSGIENVNSVEALQETLIRALRSLITRNHPNESAIFTKLLLKLPDLRSLNNMHSEQLLAFKVHS</sequence>
<evidence type="ECO:0000256" key="11">
    <source>
        <dbReference type="SAM" id="MobiDB-lite"/>
    </source>
</evidence>
<dbReference type="InterPro" id="IPR000536">
    <property type="entry name" value="Nucl_hrmn_rcpt_lig-bd"/>
</dbReference>
<feature type="compositionally biased region" description="Low complexity" evidence="11">
    <location>
        <begin position="247"/>
        <end position="261"/>
    </location>
</feature>